<dbReference type="PROSITE" id="PS51918">
    <property type="entry name" value="RADICAL_SAM"/>
    <property type="match status" value="1"/>
</dbReference>
<dbReference type="Proteomes" id="UP000248798">
    <property type="component" value="Unassembled WGS sequence"/>
</dbReference>
<dbReference type="InterPro" id="IPR051198">
    <property type="entry name" value="BchE-like"/>
</dbReference>
<dbReference type="EMBL" id="CP036313">
    <property type="protein sequence ID" value="QBH13339.1"/>
    <property type="molecule type" value="Genomic_DNA"/>
</dbReference>
<keyword evidence="6" id="KW-0408">Iron</keyword>
<evidence type="ECO:0000256" key="4">
    <source>
        <dbReference type="ARBA" id="ARBA00022691"/>
    </source>
</evidence>
<keyword evidence="13" id="KW-1185">Reference proteome</keyword>
<sequence length="434" mass="48303">MKILLINPPNSGKSIPEEQFGITSIKAIFRGEPLALEVLAGNLYDHDVEILDLKVEPPSALMETVHRFMPDIVGITGVTCEANSLIRIAQKIKTDPMGQKIIVVAGGHHASCDPGYFNIDVIDYIVCGIGKQSFRQLVQTLESGQAVNLQGVAKTSPGSPLTFVPRKFTFEDLVDDRPPRYDLVKAYRDTYVMGGIGKAGFVVTAYGCVHSCAFCSIPNITDRYLTHSIDSSINCFKQLEDVSLIRCVDANTFGHISFAKKFASAIIKSGVKKKIVADVRADTIVNHPDVIELWQKAGLAAVVIGFEEIDDSRLNYFNKKSDVSTNIKALQWLKTSGLKVIGDFIVSPDYRHTDFERLETFIQQHEIELPVPSILTPIPGTPLFKMMKHKIEIRDLAYYTFSNAVTKTALNKEVFYSLYAGLFQKFHKHINKTQ</sequence>
<dbReference type="AlphaFoldDB" id="A0A328F9G6"/>
<keyword evidence="5" id="KW-0479">Metal-binding</keyword>
<dbReference type="InterPro" id="IPR034466">
    <property type="entry name" value="Methyltransferase_Class_B"/>
</dbReference>
<evidence type="ECO:0000256" key="6">
    <source>
        <dbReference type="ARBA" id="ARBA00023004"/>
    </source>
</evidence>
<dbReference type="Proteomes" id="UP000293902">
    <property type="component" value="Chromosome"/>
</dbReference>
<proteinExistence type="predicted"/>
<dbReference type="InterPro" id="IPR007197">
    <property type="entry name" value="rSAM"/>
</dbReference>
<feature type="domain" description="B12-binding" evidence="8">
    <location>
        <begin position="19"/>
        <end position="148"/>
    </location>
</feature>
<protein>
    <submittedName>
        <fullName evidence="10 11">Radical SAM protein</fullName>
    </submittedName>
</protein>
<keyword evidence="7" id="KW-0411">Iron-sulfur</keyword>
<dbReference type="RefSeq" id="WP_111957881.1">
    <property type="nucleotide sequence ID" value="NZ_CP036313.1"/>
</dbReference>
<dbReference type="EMBL" id="QLNI01000029">
    <property type="protein sequence ID" value="RAM01261.1"/>
    <property type="molecule type" value="Genomic_DNA"/>
</dbReference>
<reference evidence="11 12" key="1">
    <citation type="submission" date="2018-06" db="EMBL/GenBank/DDBJ databases">
        <title>Complete Genome Sequence of Desulfobacter hydrogenophilus (DSM3380).</title>
        <authorList>
            <person name="Marietou A."/>
            <person name="Schreiber L."/>
            <person name="Marshall I."/>
            <person name="Jorgensen B."/>
        </authorList>
    </citation>
    <scope>NUCLEOTIDE SEQUENCE [LARGE SCALE GENOMIC DNA]</scope>
    <source>
        <strain evidence="11 12">DSM 3380</strain>
    </source>
</reference>
<dbReference type="GO" id="GO:0005829">
    <property type="term" value="C:cytosol"/>
    <property type="evidence" value="ECO:0007669"/>
    <property type="project" value="TreeGrafter"/>
</dbReference>
<evidence type="ECO:0000256" key="2">
    <source>
        <dbReference type="ARBA" id="ARBA00022603"/>
    </source>
</evidence>
<dbReference type="Gene3D" id="3.80.30.20">
    <property type="entry name" value="tm_1862 like domain"/>
    <property type="match status" value="1"/>
</dbReference>
<comment type="cofactor">
    <cofactor evidence="1">
        <name>[4Fe-4S] cluster</name>
        <dbReference type="ChEBI" id="CHEBI:49883"/>
    </cofactor>
</comment>
<dbReference type="InterPro" id="IPR058240">
    <property type="entry name" value="rSAM_sf"/>
</dbReference>
<evidence type="ECO:0000259" key="8">
    <source>
        <dbReference type="PROSITE" id="PS51332"/>
    </source>
</evidence>
<feature type="domain" description="Radical SAM core" evidence="9">
    <location>
        <begin position="194"/>
        <end position="413"/>
    </location>
</feature>
<dbReference type="InterPro" id="IPR023404">
    <property type="entry name" value="rSAM_horseshoe"/>
</dbReference>
<evidence type="ECO:0000313" key="13">
    <source>
        <dbReference type="Proteomes" id="UP000293902"/>
    </source>
</evidence>
<evidence type="ECO:0000256" key="7">
    <source>
        <dbReference type="ARBA" id="ARBA00023014"/>
    </source>
</evidence>
<dbReference type="GO" id="GO:0003824">
    <property type="term" value="F:catalytic activity"/>
    <property type="evidence" value="ECO:0007669"/>
    <property type="project" value="InterPro"/>
</dbReference>
<dbReference type="InterPro" id="IPR006638">
    <property type="entry name" value="Elp3/MiaA/NifB-like_rSAM"/>
</dbReference>
<evidence type="ECO:0000313" key="11">
    <source>
        <dbReference type="EMBL" id="RAM01261.1"/>
    </source>
</evidence>
<dbReference type="SFLD" id="SFLDS00029">
    <property type="entry name" value="Radical_SAM"/>
    <property type="match status" value="1"/>
</dbReference>
<dbReference type="SMART" id="SM00729">
    <property type="entry name" value="Elp3"/>
    <property type="match status" value="1"/>
</dbReference>
<evidence type="ECO:0000259" key="9">
    <source>
        <dbReference type="PROSITE" id="PS51918"/>
    </source>
</evidence>
<dbReference type="OrthoDB" id="9804952at2"/>
<keyword evidence="2" id="KW-0489">Methyltransferase</keyword>
<dbReference type="SUPFAM" id="SSF102114">
    <property type="entry name" value="Radical SAM enzymes"/>
    <property type="match status" value="1"/>
</dbReference>
<dbReference type="GO" id="GO:0046872">
    <property type="term" value="F:metal ion binding"/>
    <property type="evidence" value="ECO:0007669"/>
    <property type="project" value="UniProtKB-KW"/>
</dbReference>
<dbReference type="SFLD" id="SFLDG01082">
    <property type="entry name" value="B12-binding_domain_containing"/>
    <property type="match status" value="1"/>
</dbReference>
<keyword evidence="4" id="KW-0949">S-adenosyl-L-methionine</keyword>
<organism evidence="11 12">
    <name type="scientific">Desulfobacter hydrogenophilus</name>
    <dbReference type="NCBI Taxonomy" id="2291"/>
    <lineage>
        <taxon>Bacteria</taxon>
        <taxon>Pseudomonadati</taxon>
        <taxon>Thermodesulfobacteriota</taxon>
        <taxon>Desulfobacteria</taxon>
        <taxon>Desulfobacterales</taxon>
        <taxon>Desulfobacteraceae</taxon>
        <taxon>Desulfobacter</taxon>
    </lineage>
</organism>
<reference evidence="10 13" key="2">
    <citation type="submission" date="2019-02" db="EMBL/GenBank/DDBJ databases">
        <title>Complete genome sequence of Desulfobacter hydrogenophilus AcRS1.</title>
        <authorList>
            <person name="Marietou A."/>
            <person name="Lund M.B."/>
            <person name="Marshall I.P.G."/>
            <person name="Schreiber L."/>
            <person name="Jorgensen B."/>
        </authorList>
    </citation>
    <scope>NUCLEOTIDE SEQUENCE [LARGE SCALE GENOMIC DNA]</scope>
    <source>
        <strain evidence="10 13">AcRS1</strain>
    </source>
</reference>
<evidence type="ECO:0000256" key="3">
    <source>
        <dbReference type="ARBA" id="ARBA00022679"/>
    </source>
</evidence>
<dbReference type="PANTHER" id="PTHR43409">
    <property type="entry name" value="ANAEROBIC MAGNESIUM-PROTOPORPHYRIN IX MONOMETHYL ESTER CYCLASE-RELATED"/>
    <property type="match status" value="1"/>
</dbReference>
<evidence type="ECO:0000256" key="5">
    <source>
        <dbReference type="ARBA" id="ARBA00022723"/>
    </source>
</evidence>
<dbReference type="Gene3D" id="3.40.50.280">
    <property type="entry name" value="Cobalamin-binding domain"/>
    <property type="match status" value="1"/>
</dbReference>
<gene>
    <name evidence="11" type="ORF">DO021_14380</name>
    <name evidence="10" type="ORF">EYB58_10640</name>
</gene>
<dbReference type="CDD" id="cd01335">
    <property type="entry name" value="Radical_SAM"/>
    <property type="match status" value="1"/>
</dbReference>
<dbReference type="PROSITE" id="PS51332">
    <property type="entry name" value="B12_BINDING"/>
    <property type="match status" value="1"/>
</dbReference>
<evidence type="ECO:0000313" key="12">
    <source>
        <dbReference type="Proteomes" id="UP000248798"/>
    </source>
</evidence>
<dbReference type="InterPro" id="IPR006158">
    <property type="entry name" value="Cobalamin-bd"/>
</dbReference>
<keyword evidence="3" id="KW-0808">Transferase</keyword>
<evidence type="ECO:0000256" key="1">
    <source>
        <dbReference type="ARBA" id="ARBA00001966"/>
    </source>
</evidence>
<evidence type="ECO:0000313" key="10">
    <source>
        <dbReference type="EMBL" id="QBH13339.1"/>
    </source>
</evidence>
<dbReference type="PANTHER" id="PTHR43409:SF7">
    <property type="entry name" value="BLL1977 PROTEIN"/>
    <property type="match status" value="1"/>
</dbReference>
<accession>A0A328F9G6</accession>
<dbReference type="Pfam" id="PF02310">
    <property type="entry name" value="B12-binding"/>
    <property type="match status" value="1"/>
</dbReference>
<dbReference type="GO" id="GO:0051539">
    <property type="term" value="F:4 iron, 4 sulfur cluster binding"/>
    <property type="evidence" value="ECO:0007669"/>
    <property type="project" value="UniProtKB-KW"/>
</dbReference>
<dbReference type="GO" id="GO:0031419">
    <property type="term" value="F:cobalamin binding"/>
    <property type="evidence" value="ECO:0007669"/>
    <property type="project" value="InterPro"/>
</dbReference>
<dbReference type="SFLD" id="SFLDG01123">
    <property type="entry name" value="methyltransferase_(Class_B)"/>
    <property type="match status" value="1"/>
</dbReference>
<dbReference type="Pfam" id="PF04055">
    <property type="entry name" value="Radical_SAM"/>
    <property type="match status" value="1"/>
</dbReference>
<name>A0A328F9G6_9BACT</name>